<dbReference type="OrthoDB" id="4933405at2759"/>
<dbReference type="InterPro" id="IPR012677">
    <property type="entry name" value="Nucleotide-bd_a/b_plait_sf"/>
</dbReference>
<name>E9E519_METAQ</name>
<dbReference type="InParanoid" id="E9E519"/>
<dbReference type="SUPFAM" id="SSF54928">
    <property type="entry name" value="RNA-binding domain, RBD"/>
    <property type="match status" value="1"/>
</dbReference>
<reference evidence="2 3" key="1">
    <citation type="journal article" date="2011" name="PLoS Genet.">
        <title>Genome sequencing and comparative transcriptomics of the model entomopathogenic fungi Metarhizium anisopliae and M. acridum.</title>
        <authorList>
            <person name="Gao Q."/>
            <person name="Jin K."/>
            <person name="Ying S.H."/>
            <person name="Zhang Y."/>
            <person name="Xiao G."/>
            <person name="Shang Y."/>
            <person name="Duan Z."/>
            <person name="Hu X."/>
            <person name="Xie X.Q."/>
            <person name="Zhou G."/>
            <person name="Peng G."/>
            <person name="Luo Z."/>
            <person name="Huang W."/>
            <person name="Wang B."/>
            <person name="Fang W."/>
            <person name="Wang S."/>
            <person name="Zhong Y."/>
            <person name="Ma L.J."/>
            <person name="St Leger R.J."/>
            <person name="Zhao G.P."/>
            <person name="Pei Y."/>
            <person name="Feng M.G."/>
            <person name="Xia Y."/>
            <person name="Wang C."/>
        </authorList>
    </citation>
    <scope>NUCLEOTIDE SEQUENCE [LARGE SCALE GENOMIC DNA]</scope>
    <source>
        <strain evidence="2 3">CQMa 102</strain>
    </source>
</reference>
<dbReference type="eggNOG" id="ENOG502S58E">
    <property type="taxonomic scope" value="Eukaryota"/>
</dbReference>
<dbReference type="GO" id="GO:1990904">
    <property type="term" value="C:ribonucleoprotein complex"/>
    <property type="evidence" value="ECO:0007669"/>
    <property type="project" value="UniProtKB-KW"/>
</dbReference>
<dbReference type="Gene3D" id="3.30.70.330">
    <property type="match status" value="2"/>
</dbReference>
<evidence type="ECO:0000313" key="3">
    <source>
        <dbReference type="Proteomes" id="UP000002499"/>
    </source>
</evidence>
<dbReference type="STRING" id="655827.E9E519"/>
<dbReference type="KEGG" id="maw:19249278"/>
<sequence>MEKIHVSFDLVSGRNPGYCFVDFPDRDADDLALGSLSATIGGRRIKVNCHGDTKAIEQAPHGAMNHFEDMREGSEGRRLYVGGLGKMIDQPQHIRDIMDLFSDYPPHVEILSSSSCIVPRMITMEQATAAMTALDGRVVTGGKLKVERADSLPNKLIKHQARCQPTFPHHPYFPEFLTLDKSFENTVMSGKTNWTITHEPCDLSPFHQDVVIQVASSCVITIVFVSDSHPATGLGDCLSVKSNHVTILTLAWAYILSARWAELIPGARLPTYNHHQDQSNAANKLRRLEDDSSPVVVDVGDVDEDAAWWWTVVLSTEDGWKASMKSNTGFHIYALWAIRIQSELSSPRSGFGGKTEQQKNETAHSATAAQGTNSAAEKTGDFGLGRELCQLDRLLTLSRNTRGVKGLLNSVFFNPVVACNACGALAQARDPRLRLRTSINRDPGLGFSGLVPSSRAPKRAVSEKLARGGRKSILALLPGPEHIFSRKRPRIGFVSYEVIFPVTKFAPAGAFSLVFKRIWA</sequence>
<keyword evidence="3" id="KW-1185">Reference proteome</keyword>
<keyword evidence="2" id="KW-0687">Ribonucleoprotein</keyword>
<accession>E9E519</accession>
<dbReference type="InterPro" id="IPR035979">
    <property type="entry name" value="RBD_domain_sf"/>
</dbReference>
<dbReference type="AlphaFoldDB" id="E9E519"/>
<evidence type="ECO:0000256" key="1">
    <source>
        <dbReference type="SAM" id="MobiDB-lite"/>
    </source>
</evidence>
<dbReference type="HOGENOM" id="CLU_523830_0_0_1"/>
<dbReference type="CDD" id="cd00590">
    <property type="entry name" value="RRM_SF"/>
    <property type="match status" value="1"/>
</dbReference>
<feature type="region of interest" description="Disordered" evidence="1">
    <location>
        <begin position="347"/>
        <end position="377"/>
    </location>
</feature>
<dbReference type="EMBL" id="GL698504">
    <property type="protein sequence ID" value="EFY89036.1"/>
    <property type="molecule type" value="Genomic_DNA"/>
</dbReference>
<protein>
    <submittedName>
        <fullName evidence="2">Ribonucleoprotein, putative</fullName>
    </submittedName>
</protein>
<dbReference type="GO" id="GO:0003676">
    <property type="term" value="F:nucleic acid binding"/>
    <property type="evidence" value="ECO:0007669"/>
    <property type="project" value="InterPro"/>
</dbReference>
<organism evidence="3">
    <name type="scientific">Metarhizium acridum (strain CQMa 102)</name>
    <dbReference type="NCBI Taxonomy" id="655827"/>
    <lineage>
        <taxon>Eukaryota</taxon>
        <taxon>Fungi</taxon>
        <taxon>Dikarya</taxon>
        <taxon>Ascomycota</taxon>
        <taxon>Pezizomycotina</taxon>
        <taxon>Sordariomycetes</taxon>
        <taxon>Hypocreomycetidae</taxon>
        <taxon>Hypocreales</taxon>
        <taxon>Clavicipitaceae</taxon>
        <taxon>Metarhizium</taxon>
    </lineage>
</organism>
<evidence type="ECO:0000313" key="2">
    <source>
        <dbReference type="EMBL" id="EFY89036.1"/>
    </source>
</evidence>
<feature type="compositionally biased region" description="Polar residues" evidence="1">
    <location>
        <begin position="363"/>
        <end position="376"/>
    </location>
</feature>
<dbReference type="GeneID" id="19249278"/>
<proteinExistence type="predicted"/>
<dbReference type="Proteomes" id="UP000002499">
    <property type="component" value="Unassembled WGS sequence"/>
</dbReference>
<gene>
    <name evidence="2" type="ORF">MAC_04967</name>
</gene>